<dbReference type="InterPro" id="IPR028082">
    <property type="entry name" value="Peripla_BP_I"/>
</dbReference>
<evidence type="ECO:0000256" key="4">
    <source>
        <dbReference type="ARBA" id="ARBA00022729"/>
    </source>
</evidence>
<dbReference type="SUPFAM" id="SSF53822">
    <property type="entry name" value="Periplasmic binding protein-like I"/>
    <property type="match status" value="1"/>
</dbReference>
<protein>
    <recommendedName>
        <fullName evidence="12">Taste receptor type 1 member 3</fullName>
    </recommendedName>
</protein>
<evidence type="ECO:0000256" key="14">
    <source>
        <dbReference type="SAM" id="SignalP"/>
    </source>
</evidence>
<reference evidence="17" key="1">
    <citation type="submission" date="2025-08" db="UniProtKB">
        <authorList>
            <consortium name="RefSeq"/>
        </authorList>
    </citation>
    <scope>IDENTIFICATION</scope>
</reference>
<evidence type="ECO:0000256" key="6">
    <source>
        <dbReference type="ARBA" id="ARBA00023040"/>
    </source>
</evidence>
<evidence type="ECO:0000256" key="8">
    <source>
        <dbReference type="ARBA" id="ARBA00023170"/>
    </source>
</evidence>
<dbReference type="AlphaFoldDB" id="A0A6J2VQX7"/>
<dbReference type="InterPro" id="IPR001828">
    <property type="entry name" value="ANF_lig-bd_rcpt"/>
</dbReference>
<keyword evidence="6" id="KW-0297">G-protein coupled receptor</keyword>
<dbReference type="GeneID" id="115815331"/>
<dbReference type="FunFam" id="3.40.50.2300:FF:000016">
    <property type="entry name" value="Taste 1 receptor member 2"/>
    <property type="match status" value="1"/>
</dbReference>
<feature type="transmembrane region" description="Helical" evidence="13">
    <location>
        <begin position="573"/>
        <end position="594"/>
    </location>
</feature>
<dbReference type="PROSITE" id="PS50259">
    <property type="entry name" value="G_PROTEIN_RECEP_F3_4"/>
    <property type="match status" value="1"/>
</dbReference>
<dbReference type="InterPro" id="IPR038550">
    <property type="entry name" value="GPCR_3_9-Cys_sf"/>
</dbReference>
<feature type="transmembrane region" description="Helical" evidence="13">
    <location>
        <begin position="640"/>
        <end position="663"/>
    </location>
</feature>
<keyword evidence="9" id="KW-0325">Glycoprotein</keyword>
<feature type="transmembrane region" description="Helical" evidence="13">
    <location>
        <begin position="606"/>
        <end position="628"/>
    </location>
</feature>
<dbReference type="GO" id="GO:0050916">
    <property type="term" value="P:sensory perception of sweet taste"/>
    <property type="evidence" value="ECO:0007669"/>
    <property type="project" value="TreeGrafter"/>
</dbReference>
<evidence type="ECO:0000256" key="7">
    <source>
        <dbReference type="ARBA" id="ARBA00023136"/>
    </source>
</evidence>
<feature type="transmembrane region" description="Helical" evidence="13">
    <location>
        <begin position="684"/>
        <end position="702"/>
    </location>
</feature>
<proteinExistence type="inferred from homology"/>
<dbReference type="InterPro" id="IPR011500">
    <property type="entry name" value="GPCR_3_9-Cys_dom"/>
</dbReference>
<comment type="subcellular location">
    <subcellularLocation>
        <location evidence="1">Cell membrane</location>
        <topology evidence="1">Multi-pass membrane protein</topology>
    </subcellularLocation>
</comment>
<dbReference type="PANTHER" id="PTHR24061">
    <property type="entry name" value="CALCIUM-SENSING RECEPTOR-RELATED"/>
    <property type="match status" value="1"/>
</dbReference>
<evidence type="ECO:0000259" key="15">
    <source>
        <dbReference type="PROSITE" id="PS50259"/>
    </source>
</evidence>
<accession>A0A6J2VQX7</accession>
<feature type="transmembrane region" description="Helical" evidence="13">
    <location>
        <begin position="731"/>
        <end position="756"/>
    </location>
</feature>
<dbReference type="Gene3D" id="3.40.50.2300">
    <property type="match status" value="2"/>
</dbReference>
<comment type="similarity">
    <text evidence="11">Belongs to the G-protein coupled receptor 3 family. TAS1R subfamily.</text>
</comment>
<evidence type="ECO:0000256" key="13">
    <source>
        <dbReference type="SAM" id="Phobius"/>
    </source>
</evidence>
<keyword evidence="10" id="KW-0807">Transducer</keyword>
<evidence type="ECO:0000256" key="12">
    <source>
        <dbReference type="ARBA" id="ARBA00040705"/>
    </source>
</evidence>
<evidence type="ECO:0000313" key="17">
    <source>
        <dbReference type="RefSeq" id="XP_030634149.1"/>
    </source>
</evidence>
<dbReference type="Proteomes" id="UP000504632">
    <property type="component" value="Chromosome 6"/>
</dbReference>
<evidence type="ECO:0000256" key="1">
    <source>
        <dbReference type="ARBA" id="ARBA00004651"/>
    </source>
</evidence>
<keyword evidence="8 17" id="KW-0675">Receptor</keyword>
<name>A0A6J2VQX7_CHACN</name>
<dbReference type="Pfam" id="PF00003">
    <property type="entry name" value="7tm_3"/>
    <property type="match status" value="1"/>
</dbReference>
<dbReference type="OrthoDB" id="5984008at2759"/>
<dbReference type="GO" id="GO:0004930">
    <property type="term" value="F:G protein-coupled receptor activity"/>
    <property type="evidence" value="ECO:0007669"/>
    <property type="project" value="UniProtKB-KW"/>
</dbReference>
<dbReference type="CTD" id="83756"/>
<evidence type="ECO:0000313" key="16">
    <source>
        <dbReference type="Proteomes" id="UP000504632"/>
    </source>
</evidence>
<feature type="transmembrane region" description="Helical" evidence="13">
    <location>
        <begin position="768"/>
        <end position="789"/>
    </location>
</feature>
<organism evidence="16 17">
    <name type="scientific">Chanos chanos</name>
    <name type="common">Milkfish</name>
    <name type="synonym">Mugil chanos</name>
    <dbReference type="NCBI Taxonomy" id="29144"/>
    <lineage>
        <taxon>Eukaryota</taxon>
        <taxon>Metazoa</taxon>
        <taxon>Chordata</taxon>
        <taxon>Craniata</taxon>
        <taxon>Vertebrata</taxon>
        <taxon>Euteleostomi</taxon>
        <taxon>Actinopterygii</taxon>
        <taxon>Neopterygii</taxon>
        <taxon>Teleostei</taxon>
        <taxon>Ostariophysi</taxon>
        <taxon>Gonorynchiformes</taxon>
        <taxon>Chanidae</taxon>
        <taxon>Chanos</taxon>
    </lineage>
</organism>
<evidence type="ECO:0000256" key="3">
    <source>
        <dbReference type="ARBA" id="ARBA00022692"/>
    </source>
</evidence>
<keyword evidence="7 13" id="KW-0472">Membrane</keyword>
<keyword evidence="2" id="KW-1003">Cell membrane</keyword>
<gene>
    <name evidence="17" type="primary">tas1r3</name>
</gene>
<keyword evidence="3 13" id="KW-0812">Transmembrane</keyword>
<dbReference type="Pfam" id="PF01094">
    <property type="entry name" value="ANF_receptor"/>
    <property type="match status" value="1"/>
</dbReference>
<evidence type="ECO:0000256" key="10">
    <source>
        <dbReference type="ARBA" id="ARBA00023224"/>
    </source>
</evidence>
<dbReference type="GO" id="GO:0050917">
    <property type="term" value="P:sensory perception of umami taste"/>
    <property type="evidence" value="ECO:0007669"/>
    <property type="project" value="TreeGrafter"/>
</dbReference>
<dbReference type="CDD" id="cd15290">
    <property type="entry name" value="7tmC_TAS1R3"/>
    <property type="match status" value="1"/>
</dbReference>
<dbReference type="InterPro" id="IPR000068">
    <property type="entry name" value="GPCR_3_Ca_sens_rcpt-rel"/>
</dbReference>
<feature type="signal peptide" evidence="14">
    <location>
        <begin position="1"/>
        <end position="19"/>
    </location>
</feature>
<feature type="transmembrane region" description="Helical" evidence="13">
    <location>
        <begin position="795"/>
        <end position="815"/>
    </location>
</feature>
<dbReference type="Pfam" id="PF07562">
    <property type="entry name" value="NCD3G"/>
    <property type="match status" value="1"/>
</dbReference>
<dbReference type="FunFam" id="2.10.50.30:FF:000004">
    <property type="entry name" value="Taste receptor type 1 member 3-like protein"/>
    <property type="match status" value="1"/>
</dbReference>
<keyword evidence="5 13" id="KW-1133">Transmembrane helix</keyword>
<evidence type="ECO:0000256" key="2">
    <source>
        <dbReference type="ARBA" id="ARBA00022475"/>
    </source>
</evidence>
<dbReference type="GO" id="GO:0005886">
    <property type="term" value="C:plasma membrane"/>
    <property type="evidence" value="ECO:0007669"/>
    <property type="project" value="UniProtKB-SubCell"/>
</dbReference>
<feature type="chain" id="PRO_5026819076" description="Taste receptor type 1 member 3" evidence="14">
    <location>
        <begin position="20"/>
        <end position="851"/>
    </location>
</feature>
<dbReference type="InterPro" id="IPR017978">
    <property type="entry name" value="GPCR_3_C"/>
</dbReference>
<feature type="domain" description="G-protein coupled receptors family 3 profile" evidence="15">
    <location>
        <begin position="571"/>
        <end position="829"/>
    </location>
</feature>
<dbReference type="PANTHER" id="PTHR24061:SF435">
    <property type="entry name" value="TASTE RECEPTOR TYPE 1 MEMBER 3"/>
    <property type="match status" value="1"/>
</dbReference>
<evidence type="ECO:0000256" key="5">
    <source>
        <dbReference type="ARBA" id="ARBA00022989"/>
    </source>
</evidence>
<evidence type="ECO:0000256" key="11">
    <source>
        <dbReference type="ARBA" id="ARBA00038492"/>
    </source>
</evidence>
<dbReference type="PRINTS" id="PR00248">
    <property type="entry name" value="GPCRMGR"/>
</dbReference>
<dbReference type="PRINTS" id="PR00592">
    <property type="entry name" value="CASENSINGR"/>
</dbReference>
<sequence length="851" mass="94985">MHGQWRLLVLYCFFGSHQGQNPSWFQNISTNLFKSPGDFLLGGIFPINVLTSNLSERVEPDDIHCGVINEYGLALSFVMKYSVDEINARSDLLPGIRLGFEIFDSCMQSAVIMKPTLFFLSEGSSEVMEVRCNYTDYVTRVVAVIGPYSSEMVSMTGKLMGFFLMPQISYGATSERFSDKSLYPSFMRTVPSDRWQVEAMVQLLKEFHWNWVAVVGSEDEYGRKGQQQFSSVAGERSICVAYEGVIPIYSDPVPVVTEILQNIVMTKVGVVVVFALAEPAKVFFTEVIRRNMTGIWVASTAWALHNSMTALPNIHTVGTILAFADMTQRLGHFSSYMRELFTKIEEERLQSQSTEQVAESSPLDNPCPDCWQLSPDNMSLVEVPMVQRTAFSVYAAIYSIAQALHDMLGCNTTSCPAKTKHTKIYPWQLLKELWKVKLNINGTYFKYDEEGNPSIGYDVLVWVFDNNTVRFKDIGIFNQNLTINKSLIKWYTGSAEVPQSTCSENCAAGQVRRVKGFHSCCFDCIDCREGTFQNNTDDVQCTPCPRGQWSVHLSTNCTHPTFEYLSWSSYKSLGLVLVGAVLLMCQATVGILFFRHRGTPLVNASGGSLSGLSLLSLMGGCASLVLFLGRPNDLVCRLQLPLNAIFPTVALSTILAISLQIVCVTEFPERVPAHLENLRGAGSWMVVLTCCGVQAGLSGWYVHEGPSLSQYLSNLEVNFVRRFLCCPVQPILNFGLMLGFNGVLSLISFMCTFMAPKPARQYNLARDITISTLAYCLVWVVFIPVYTGLDDEMKAISHMTVSLLSNMALMAAYFFPKCLLLIKHPEFNTDDHFCTFLDGAPPVPQESQNKQ</sequence>
<dbReference type="Gene3D" id="2.10.50.30">
    <property type="entry name" value="GPCR, family 3, nine cysteines domain"/>
    <property type="match status" value="1"/>
</dbReference>
<dbReference type="InParanoid" id="A0A6J2VQX7"/>
<keyword evidence="4 14" id="KW-0732">Signal</keyword>
<keyword evidence="16" id="KW-1185">Reference proteome</keyword>
<dbReference type="InterPro" id="IPR000337">
    <property type="entry name" value="GPCR_3"/>
</dbReference>
<evidence type="ECO:0000256" key="9">
    <source>
        <dbReference type="ARBA" id="ARBA00023180"/>
    </source>
</evidence>
<dbReference type="RefSeq" id="XP_030634149.1">
    <property type="nucleotide sequence ID" value="XM_030778289.1"/>
</dbReference>